<dbReference type="SMART" id="SM00233">
    <property type="entry name" value="PH"/>
    <property type="match status" value="1"/>
</dbReference>
<dbReference type="InterPro" id="IPR027267">
    <property type="entry name" value="AH/BAR_dom_sf"/>
</dbReference>
<dbReference type="InterPro" id="IPR046868">
    <property type="entry name" value="BAR_4"/>
</dbReference>
<dbReference type="Pfam" id="PF20399">
    <property type="entry name" value="PH_20"/>
    <property type="match status" value="1"/>
</dbReference>
<reference evidence="4 5" key="1">
    <citation type="journal article" name="Sci. Rep.">
        <title>Telomere-to-telomere assembled and centromere annotated genomes of the two main subspecies of the button mushroom Agaricus bisporus reveal especially polymorphic chromosome ends.</title>
        <authorList>
            <person name="Sonnenberg A.S.M."/>
            <person name="Sedaghat-Telgerd N."/>
            <person name="Lavrijssen B."/>
            <person name="Ohm R.A."/>
            <person name="Hendrickx P.M."/>
            <person name="Scholtmeijer K."/>
            <person name="Baars J.J.P."/>
            <person name="van Peer A."/>
        </authorList>
    </citation>
    <scope>NUCLEOTIDE SEQUENCE [LARGE SCALE GENOMIC DNA]</scope>
    <source>
        <strain evidence="4 5">H119_p4</strain>
    </source>
</reference>
<dbReference type="PROSITE" id="PS50003">
    <property type="entry name" value="PH_DOMAIN"/>
    <property type="match status" value="1"/>
</dbReference>
<name>A0A8H7F1E3_AGABI</name>
<dbReference type="Proteomes" id="UP000629468">
    <property type="component" value="Unassembled WGS sequence"/>
</dbReference>
<evidence type="ECO:0000256" key="2">
    <source>
        <dbReference type="SAM" id="MobiDB-lite"/>
    </source>
</evidence>
<organism evidence="4 5">
    <name type="scientific">Agaricus bisporus var. burnettii</name>
    <dbReference type="NCBI Taxonomy" id="192524"/>
    <lineage>
        <taxon>Eukaryota</taxon>
        <taxon>Fungi</taxon>
        <taxon>Dikarya</taxon>
        <taxon>Basidiomycota</taxon>
        <taxon>Agaricomycotina</taxon>
        <taxon>Agaricomycetes</taxon>
        <taxon>Agaricomycetidae</taxon>
        <taxon>Agaricales</taxon>
        <taxon>Agaricineae</taxon>
        <taxon>Agaricaceae</taxon>
        <taxon>Agaricus</taxon>
    </lineage>
</organism>
<evidence type="ECO:0000313" key="4">
    <source>
        <dbReference type="EMBL" id="KAF7773102.1"/>
    </source>
</evidence>
<dbReference type="OMA" id="QVHEENA"/>
<sequence length="613" mass="68837">MAHSLSRPNSRLSGNGSQKSRSLVKRSIEVHDLNAADLLIERFTAWKIIVKQLISYFEGYAIIQNSASREMVKLSAIIQVPFRSGNQFLGEGGLQDVFYDIRDKSKLISDQHADLGRTINSAIVLHLQKLLVEIKAHLENIQNDTAKLALNVTKERETSAKLIGELANDISVFRNTPMSITAKRDPYIANQRVLPQLQKQVVEENLLQKSVIVMQQQSAHFEEGIVRAIKSAWQTFDEWQSRTAGSIQDMFHSVSSHLTQLPPEREWISFAARSNHLLDPETPLRDPSYIHYPNKTDPSVFAVHTGILDRKKRYSRGYQESYFVLTAAGFLHAFADSDPSHPSGRGLSPIFSLFLPHCTLGPPSAANSKAHRFHIEGRTDGTGTNKSGSFRKMFGRDSTPAWTFRTRSREEMMEWWNDMRMLCARYLVASEQVERDGPVETAVRAVGYHTDEERDDSSDNEVFDEGYHEGPRPLGHTSAKGLPTIESTGKHHRTEIPPPFFESDGVVMDDTAHLAHQNTSSSHARATGYVPDELRHDSDLAEHEIQGGYYAHPVASTAKEASYESGQDAHRARRLSSPRSSPIPRSHRDSHLTGSAHQNITHNDEPSYTGEHL</sequence>
<dbReference type="SUPFAM" id="SSF50729">
    <property type="entry name" value="PH domain-like"/>
    <property type="match status" value="1"/>
</dbReference>
<dbReference type="PANTHER" id="PTHR31941:SF1">
    <property type="entry name" value="CYTOSKELETAL SIGNALING PROTEIN SLM1"/>
    <property type="match status" value="1"/>
</dbReference>
<dbReference type="Gene3D" id="2.30.29.30">
    <property type="entry name" value="Pleckstrin-homology domain (PH domain)/Phosphotyrosine-binding domain (PTB)"/>
    <property type="match status" value="1"/>
</dbReference>
<feature type="domain" description="PH" evidence="3">
    <location>
        <begin position="301"/>
        <end position="424"/>
    </location>
</feature>
<evidence type="ECO:0000259" key="3">
    <source>
        <dbReference type="PROSITE" id="PS50003"/>
    </source>
</evidence>
<dbReference type="SUPFAM" id="SSF103657">
    <property type="entry name" value="BAR/IMD domain-like"/>
    <property type="match status" value="1"/>
</dbReference>
<dbReference type="InterPro" id="IPR043453">
    <property type="entry name" value="Slm1_PH"/>
</dbReference>
<dbReference type="AlphaFoldDB" id="A0A8H7F1E3"/>
<dbReference type="Gene3D" id="1.20.1270.60">
    <property type="entry name" value="Arfaptin homology (AH) domain/BAR domain"/>
    <property type="match status" value="1"/>
</dbReference>
<protein>
    <recommendedName>
        <fullName evidence="3">PH domain-containing protein</fullName>
    </recommendedName>
</protein>
<accession>A0A8H7F1E3</accession>
<evidence type="ECO:0000256" key="1">
    <source>
        <dbReference type="ARBA" id="ARBA00022553"/>
    </source>
</evidence>
<keyword evidence="1" id="KW-0597">Phosphoprotein</keyword>
<gene>
    <name evidence="4" type="ORF">Agabi119p4_5269</name>
</gene>
<feature type="compositionally biased region" description="Acidic residues" evidence="2">
    <location>
        <begin position="453"/>
        <end position="464"/>
    </location>
</feature>
<evidence type="ECO:0000313" key="5">
    <source>
        <dbReference type="Proteomes" id="UP000629468"/>
    </source>
</evidence>
<dbReference type="EMBL" id="JABXXO010000007">
    <property type="protein sequence ID" value="KAF7773102.1"/>
    <property type="molecule type" value="Genomic_DNA"/>
</dbReference>
<feature type="region of interest" description="Disordered" evidence="2">
    <location>
        <begin position="447"/>
        <end position="496"/>
    </location>
</feature>
<dbReference type="InterPro" id="IPR046869">
    <property type="entry name" value="SLM1/RGC1-like_PH"/>
</dbReference>
<proteinExistence type="predicted"/>
<dbReference type="InterPro" id="IPR001849">
    <property type="entry name" value="PH_domain"/>
</dbReference>
<feature type="compositionally biased region" description="Polar residues" evidence="2">
    <location>
        <begin position="592"/>
        <end position="601"/>
    </location>
</feature>
<dbReference type="PANTHER" id="PTHR31941">
    <property type="entry name" value="CYTOSKELETAL SIGNALING PROTEIN SLM1"/>
    <property type="match status" value="1"/>
</dbReference>
<comment type="caution">
    <text evidence="4">The sequence shown here is derived from an EMBL/GenBank/DDBJ whole genome shotgun (WGS) entry which is preliminary data.</text>
</comment>
<dbReference type="CDD" id="cd13311">
    <property type="entry name" value="PH_Slm1"/>
    <property type="match status" value="1"/>
</dbReference>
<feature type="region of interest" description="Disordered" evidence="2">
    <location>
        <begin position="558"/>
        <end position="613"/>
    </location>
</feature>
<dbReference type="InterPro" id="IPR011993">
    <property type="entry name" value="PH-like_dom_sf"/>
</dbReference>
<dbReference type="Pfam" id="PF20400">
    <property type="entry name" value="BAR_4"/>
    <property type="match status" value="1"/>
</dbReference>